<gene>
    <name evidence="6" type="ORF">KKP3000_001340</name>
</gene>
<keyword evidence="7" id="KW-1185">Reference proteome</keyword>
<accession>A0ABV5A9D9</accession>
<dbReference type="PANTHER" id="PTHR35529:SF1">
    <property type="entry name" value="MANGANESE EFFLUX PUMP MNTP-RELATED"/>
    <property type="match status" value="1"/>
</dbReference>
<keyword evidence="4 5" id="KW-0472">Membrane</keyword>
<organism evidence="6 7">
    <name type="scientific">Alicyclobacillus fastidiosus</name>
    <dbReference type="NCBI Taxonomy" id="392011"/>
    <lineage>
        <taxon>Bacteria</taxon>
        <taxon>Bacillati</taxon>
        <taxon>Bacillota</taxon>
        <taxon>Bacilli</taxon>
        <taxon>Bacillales</taxon>
        <taxon>Alicyclobacillaceae</taxon>
        <taxon>Alicyclobacillus</taxon>
    </lineage>
</organism>
<protein>
    <submittedName>
        <fullName evidence="6">Manganese efflux pump</fullName>
    </submittedName>
</protein>
<feature type="transmembrane region" description="Helical" evidence="5">
    <location>
        <begin position="115"/>
        <end position="134"/>
    </location>
</feature>
<evidence type="ECO:0000313" key="7">
    <source>
        <dbReference type="Proteomes" id="UP001579974"/>
    </source>
</evidence>
<keyword evidence="2 5" id="KW-0812">Transmembrane</keyword>
<evidence type="ECO:0000256" key="3">
    <source>
        <dbReference type="ARBA" id="ARBA00022989"/>
    </source>
</evidence>
<evidence type="ECO:0000256" key="5">
    <source>
        <dbReference type="SAM" id="Phobius"/>
    </source>
</evidence>
<dbReference type="EMBL" id="JBDXSU010000001">
    <property type="protein sequence ID" value="MFB5188905.1"/>
    <property type="molecule type" value="Genomic_DNA"/>
</dbReference>
<feature type="transmembrane region" description="Helical" evidence="5">
    <location>
        <begin position="12"/>
        <end position="36"/>
    </location>
</feature>
<evidence type="ECO:0000256" key="4">
    <source>
        <dbReference type="ARBA" id="ARBA00023136"/>
    </source>
</evidence>
<name>A0ABV5A9D9_9BACL</name>
<dbReference type="Pfam" id="PF02659">
    <property type="entry name" value="Mntp"/>
    <property type="match status" value="1"/>
</dbReference>
<evidence type="ECO:0000256" key="2">
    <source>
        <dbReference type="ARBA" id="ARBA00022692"/>
    </source>
</evidence>
<dbReference type="InterPro" id="IPR003810">
    <property type="entry name" value="Mntp/YtaF"/>
</dbReference>
<dbReference type="Proteomes" id="UP001579974">
    <property type="component" value="Unassembled WGS sequence"/>
</dbReference>
<evidence type="ECO:0000313" key="6">
    <source>
        <dbReference type="EMBL" id="MFB5188905.1"/>
    </source>
</evidence>
<keyword evidence="3 5" id="KW-1133">Transmembrane helix</keyword>
<evidence type="ECO:0000256" key="1">
    <source>
        <dbReference type="ARBA" id="ARBA00022475"/>
    </source>
</evidence>
<dbReference type="RefSeq" id="WP_275475732.1">
    <property type="nucleotide sequence ID" value="NZ_CP162940.1"/>
</dbReference>
<feature type="transmembrane region" description="Helical" evidence="5">
    <location>
        <begin position="78"/>
        <end position="95"/>
    </location>
</feature>
<feature type="transmembrane region" description="Helical" evidence="5">
    <location>
        <begin position="140"/>
        <end position="159"/>
    </location>
</feature>
<dbReference type="PANTHER" id="PTHR35529">
    <property type="entry name" value="MANGANESE EFFLUX PUMP MNTP-RELATED"/>
    <property type="match status" value="1"/>
</dbReference>
<sequence length="191" mass="19693">MARASNSWEGTALVWQLILFGLAMGANNGLASVALGTSQLSRAHQLRTALIFAVFEAIMPVIGMIIGESVAGNIGGKARWVGIAVLVVMGVYSLFKRDGGEDEADKAAKAKGASILFLAVALSLDNLTVGFGVGMFNAPLVLAAVIFGLVSLLMTLAGLELGRYLGKKVNLSADKLSGAVLLIVAGVMAFV</sequence>
<proteinExistence type="predicted"/>
<feature type="transmembrane region" description="Helical" evidence="5">
    <location>
        <begin position="48"/>
        <end position="66"/>
    </location>
</feature>
<comment type="caution">
    <text evidence="6">The sequence shown here is derived from an EMBL/GenBank/DDBJ whole genome shotgun (WGS) entry which is preliminary data.</text>
</comment>
<reference evidence="6 7" key="1">
    <citation type="journal article" date="2024" name="Int. J. Mol. Sci.">
        <title>Exploration of Alicyclobacillus spp. Genome in Search of Antibiotic Resistance.</title>
        <authorList>
            <person name="Bucka-Kolendo J."/>
            <person name="Kiousi D.E."/>
            <person name="Dekowska A."/>
            <person name="Mikolajczuk-Szczyrba A."/>
            <person name="Karadedos D.M."/>
            <person name="Michael P."/>
            <person name="Galanis A."/>
            <person name="Sokolowska B."/>
        </authorList>
    </citation>
    <scope>NUCLEOTIDE SEQUENCE [LARGE SCALE GENOMIC DNA]</scope>
    <source>
        <strain evidence="6 7">KKP 3000</strain>
    </source>
</reference>
<keyword evidence="1" id="KW-1003">Cell membrane</keyword>